<organism evidence="3 4">
    <name type="scientific">Kingdonia uniflora</name>
    <dbReference type="NCBI Taxonomy" id="39325"/>
    <lineage>
        <taxon>Eukaryota</taxon>
        <taxon>Viridiplantae</taxon>
        <taxon>Streptophyta</taxon>
        <taxon>Embryophyta</taxon>
        <taxon>Tracheophyta</taxon>
        <taxon>Spermatophyta</taxon>
        <taxon>Magnoliopsida</taxon>
        <taxon>Ranunculales</taxon>
        <taxon>Circaeasteraceae</taxon>
        <taxon>Kingdonia</taxon>
    </lineage>
</organism>
<gene>
    <name evidence="3" type="ORF">GIB67_039600</name>
</gene>
<dbReference type="GO" id="GO:0006355">
    <property type="term" value="P:regulation of DNA-templated transcription"/>
    <property type="evidence" value="ECO:0007669"/>
    <property type="project" value="UniProtKB-UniRule"/>
</dbReference>
<keyword evidence="1" id="KW-0479">Metal-binding</keyword>
<protein>
    <recommendedName>
        <fullName evidence="1">Protein FAR1-RELATED SEQUENCE</fullName>
    </recommendedName>
</protein>
<comment type="similarity">
    <text evidence="1">Belongs to the FHY3/FAR1 family.</text>
</comment>
<reference evidence="3 4" key="1">
    <citation type="journal article" date="2020" name="IScience">
        <title>Genome Sequencing of the Endangered Kingdonia uniflora (Circaeasteraceae, Ranunculales) Reveals Potential Mechanisms of Evolutionary Specialization.</title>
        <authorList>
            <person name="Sun Y."/>
            <person name="Deng T."/>
            <person name="Zhang A."/>
            <person name="Moore M.J."/>
            <person name="Landis J.B."/>
            <person name="Lin N."/>
            <person name="Zhang H."/>
            <person name="Zhang X."/>
            <person name="Huang J."/>
            <person name="Zhang X."/>
            <person name="Sun H."/>
            <person name="Wang H."/>
        </authorList>
    </citation>
    <scope>NUCLEOTIDE SEQUENCE [LARGE SCALE GENOMIC DNA]</scope>
    <source>
        <strain evidence="3">TB1705</strain>
        <tissue evidence="3">Leaf</tissue>
    </source>
</reference>
<dbReference type="Pfam" id="PF03101">
    <property type="entry name" value="FAR1"/>
    <property type="match status" value="1"/>
</dbReference>
<keyword evidence="1" id="KW-0862">Zinc</keyword>
<keyword evidence="1" id="KW-0863">Zinc-finger</keyword>
<evidence type="ECO:0000259" key="2">
    <source>
        <dbReference type="Pfam" id="PF03101"/>
    </source>
</evidence>
<keyword evidence="4" id="KW-1185">Reference proteome</keyword>
<evidence type="ECO:0000256" key="1">
    <source>
        <dbReference type="RuleBase" id="RU367018"/>
    </source>
</evidence>
<dbReference type="PANTHER" id="PTHR31669:SF305">
    <property type="entry name" value="PROTEIN FAR1-RELATED SEQUENCE"/>
    <property type="match status" value="1"/>
</dbReference>
<evidence type="ECO:0000313" key="3">
    <source>
        <dbReference type="EMBL" id="KAF6175052.1"/>
    </source>
</evidence>
<feature type="domain" description="FAR1" evidence="2">
    <location>
        <begin position="54"/>
        <end position="138"/>
    </location>
</feature>
<dbReference type="EMBL" id="JACGCM010000221">
    <property type="protein sequence ID" value="KAF6175052.1"/>
    <property type="molecule type" value="Genomic_DNA"/>
</dbReference>
<evidence type="ECO:0000313" key="4">
    <source>
        <dbReference type="Proteomes" id="UP000541444"/>
    </source>
</evidence>
<dbReference type="Proteomes" id="UP000541444">
    <property type="component" value="Unassembled WGS sequence"/>
</dbReference>
<dbReference type="InterPro" id="IPR031052">
    <property type="entry name" value="FHY3/FAR1"/>
</dbReference>
<proteinExistence type="inferred from homology"/>
<comment type="function">
    <text evidence="1">Putative transcription activator involved in regulating light control of development.</text>
</comment>
<dbReference type="OrthoDB" id="2402896at2759"/>
<keyword evidence="1" id="KW-0539">Nucleus</keyword>
<dbReference type="InterPro" id="IPR004330">
    <property type="entry name" value="FAR1_DNA_bnd_dom"/>
</dbReference>
<dbReference type="PANTHER" id="PTHR31669">
    <property type="entry name" value="PROTEIN FAR1-RELATED SEQUENCE 10-RELATED"/>
    <property type="match status" value="1"/>
</dbReference>
<name>A0A7J7P702_9MAGN</name>
<comment type="subcellular location">
    <subcellularLocation>
        <location evidence="1">Nucleus</location>
    </subcellularLocation>
</comment>
<sequence length="473" mass="55123">MNLIGVETCDDNVIDEVADVGNHDQHINVDLSQFNNMVYEGMVCDSKEDAFKKYNEFARKVGFSVRKDKIYKRADGSIRSRMFVCFQQGLRKEDKRCKNTTKARNESRTDCKARMIIINEEDEWTVFEIFYEHNHVLATPSKAYMLRSQRKFKDVHLAEDFKRCIYNCNTEEFLLSKWKKMLDDYGLGENIWLGTLFKVRKKWALVYGRDMFCADMTTTQRSESINKFLKKFVKRKYYFTEFLNRFEMALETRRQTEVEEDFKSSQTSPNLVVPILMLKQASERYTHAIFDLFSNEYKAHLMYTIEERDVDGSIFRYEITTKGAIIEEVYTVAMRVLKNGLEEVELTTVLPHKDSVENPKSTKTNVSQSNEVKVKEILTVAQGCERDLRQCDTMLIEATCSEKNVHLSKSNARKHPTSPHQNEVLNKCDTMPIETTCSEKDVHSSTNEENVVLNPTLHAPTYYPSQIVQPLVP</sequence>
<dbReference type="GO" id="GO:0008270">
    <property type="term" value="F:zinc ion binding"/>
    <property type="evidence" value="ECO:0007669"/>
    <property type="project" value="UniProtKB-UniRule"/>
</dbReference>
<dbReference type="GO" id="GO:0005634">
    <property type="term" value="C:nucleus"/>
    <property type="evidence" value="ECO:0007669"/>
    <property type="project" value="UniProtKB-SubCell"/>
</dbReference>
<comment type="caution">
    <text evidence="3">The sequence shown here is derived from an EMBL/GenBank/DDBJ whole genome shotgun (WGS) entry which is preliminary data.</text>
</comment>
<accession>A0A7J7P702</accession>
<dbReference type="AlphaFoldDB" id="A0A7J7P702"/>